<keyword evidence="2" id="KW-1185">Reference proteome</keyword>
<reference evidence="1" key="1">
    <citation type="submission" date="2022-03" db="EMBL/GenBank/DDBJ databases">
        <authorList>
            <person name="Tunstrom K."/>
        </authorList>
    </citation>
    <scope>NUCLEOTIDE SEQUENCE</scope>
</reference>
<protein>
    <submittedName>
        <fullName evidence="1">Uncharacterized protein</fullName>
    </submittedName>
</protein>
<sequence>MGLYSQTGSRSFISFSGILYEAKRCRRGGGAVDARPSARASTAIVSSRRRVTNDACLRARSLRYAAGLRRAVTRHVWRDRCCYACAWIFDDTASSGTAQPVSSGAYRERQAALSRTHAFPTPPDKTNYDCYRYRIRLCTFV</sequence>
<dbReference type="Proteomes" id="UP001153954">
    <property type="component" value="Unassembled WGS sequence"/>
</dbReference>
<dbReference type="EMBL" id="CAKOGL010000011">
    <property type="protein sequence ID" value="CAH2092096.1"/>
    <property type="molecule type" value="Genomic_DNA"/>
</dbReference>
<organism evidence="1 2">
    <name type="scientific">Euphydryas editha</name>
    <name type="common">Edith's checkerspot</name>
    <dbReference type="NCBI Taxonomy" id="104508"/>
    <lineage>
        <taxon>Eukaryota</taxon>
        <taxon>Metazoa</taxon>
        <taxon>Ecdysozoa</taxon>
        <taxon>Arthropoda</taxon>
        <taxon>Hexapoda</taxon>
        <taxon>Insecta</taxon>
        <taxon>Pterygota</taxon>
        <taxon>Neoptera</taxon>
        <taxon>Endopterygota</taxon>
        <taxon>Lepidoptera</taxon>
        <taxon>Glossata</taxon>
        <taxon>Ditrysia</taxon>
        <taxon>Papilionoidea</taxon>
        <taxon>Nymphalidae</taxon>
        <taxon>Nymphalinae</taxon>
        <taxon>Euphydryas</taxon>
    </lineage>
</organism>
<gene>
    <name evidence="1" type="ORF">EEDITHA_LOCUS7889</name>
</gene>
<evidence type="ECO:0000313" key="1">
    <source>
        <dbReference type="EMBL" id="CAH2092096.1"/>
    </source>
</evidence>
<name>A0AAU9TYZ6_EUPED</name>
<dbReference type="AlphaFoldDB" id="A0AAU9TYZ6"/>
<proteinExistence type="predicted"/>
<accession>A0AAU9TYZ6</accession>
<evidence type="ECO:0000313" key="2">
    <source>
        <dbReference type="Proteomes" id="UP001153954"/>
    </source>
</evidence>
<comment type="caution">
    <text evidence="1">The sequence shown here is derived from an EMBL/GenBank/DDBJ whole genome shotgun (WGS) entry which is preliminary data.</text>
</comment>